<sequence length="103" mass="10746">MAGRHGRRGRPPRHHGLGTVPPDRPRSPRPGDERATGGIVCQPVERLTEAGVITPVDISVTGRLICAVVAEAALSPAAADDPRPARRAASGNRAQGHGPESIR</sequence>
<gene>
    <name evidence="3" type="ORF">ACFFNX_45175</name>
</gene>
<evidence type="ECO:0000259" key="2">
    <source>
        <dbReference type="Pfam" id="PF21351"/>
    </source>
</evidence>
<protein>
    <recommendedName>
        <fullName evidence="2">Transcriptional regulator Rv0078-like C-terminal domain-containing protein</fullName>
    </recommendedName>
</protein>
<evidence type="ECO:0000313" key="3">
    <source>
        <dbReference type="EMBL" id="MFB9839359.1"/>
    </source>
</evidence>
<feature type="domain" description="Transcriptional regulator Rv0078-like C-terminal" evidence="2">
    <location>
        <begin position="30"/>
        <end position="89"/>
    </location>
</feature>
<accession>A0ABV5YZ65</accession>
<comment type="caution">
    <text evidence="3">The sequence shown here is derived from an EMBL/GenBank/DDBJ whole genome shotgun (WGS) entry which is preliminary data.</text>
</comment>
<dbReference type="InterPro" id="IPR049484">
    <property type="entry name" value="Rv0078-like_C"/>
</dbReference>
<evidence type="ECO:0000313" key="4">
    <source>
        <dbReference type="Proteomes" id="UP001589627"/>
    </source>
</evidence>
<keyword evidence="4" id="KW-1185">Reference proteome</keyword>
<dbReference type="RefSeq" id="WP_378212465.1">
    <property type="nucleotide sequence ID" value="NZ_JBHLZP010000695.1"/>
</dbReference>
<dbReference type="Proteomes" id="UP001589627">
    <property type="component" value="Unassembled WGS sequence"/>
</dbReference>
<dbReference type="Pfam" id="PF21351">
    <property type="entry name" value="TetR_C_41"/>
    <property type="match status" value="1"/>
</dbReference>
<feature type="region of interest" description="Disordered" evidence="1">
    <location>
        <begin position="74"/>
        <end position="103"/>
    </location>
</feature>
<dbReference type="EMBL" id="JBHLZP010000695">
    <property type="protein sequence ID" value="MFB9839359.1"/>
    <property type="molecule type" value="Genomic_DNA"/>
</dbReference>
<feature type="compositionally biased region" description="Basic and acidic residues" evidence="1">
    <location>
        <begin position="23"/>
        <end position="35"/>
    </location>
</feature>
<evidence type="ECO:0000256" key="1">
    <source>
        <dbReference type="SAM" id="MobiDB-lite"/>
    </source>
</evidence>
<feature type="region of interest" description="Disordered" evidence="1">
    <location>
        <begin position="1"/>
        <end position="40"/>
    </location>
</feature>
<feature type="compositionally biased region" description="Basic residues" evidence="1">
    <location>
        <begin position="1"/>
        <end position="16"/>
    </location>
</feature>
<proteinExistence type="predicted"/>
<name>A0ABV5YZ65_9ACTN</name>
<organism evidence="3 4">
    <name type="scientific">Actinoallomurus acaciae</name>
    <dbReference type="NCBI Taxonomy" id="502577"/>
    <lineage>
        <taxon>Bacteria</taxon>
        <taxon>Bacillati</taxon>
        <taxon>Actinomycetota</taxon>
        <taxon>Actinomycetes</taxon>
        <taxon>Streptosporangiales</taxon>
        <taxon>Thermomonosporaceae</taxon>
        <taxon>Actinoallomurus</taxon>
    </lineage>
</organism>
<reference evidence="3 4" key="1">
    <citation type="submission" date="2024-09" db="EMBL/GenBank/DDBJ databases">
        <authorList>
            <person name="Sun Q."/>
            <person name="Mori K."/>
        </authorList>
    </citation>
    <scope>NUCLEOTIDE SEQUENCE [LARGE SCALE GENOMIC DNA]</scope>
    <source>
        <strain evidence="3 4">TBRC 0563</strain>
    </source>
</reference>